<reference evidence="2" key="1">
    <citation type="journal article" date="2020" name="Stud. Mycol.">
        <title>101 Dothideomycetes genomes: a test case for predicting lifestyles and emergence of pathogens.</title>
        <authorList>
            <person name="Haridas S."/>
            <person name="Albert R."/>
            <person name="Binder M."/>
            <person name="Bloem J."/>
            <person name="Labutti K."/>
            <person name="Salamov A."/>
            <person name="Andreopoulos B."/>
            <person name="Baker S."/>
            <person name="Barry K."/>
            <person name="Bills G."/>
            <person name="Bluhm B."/>
            <person name="Cannon C."/>
            <person name="Castanera R."/>
            <person name="Culley D."/>
            <person name="Daum C."/>
            <person name="Ezra D."/>
            <person name="Gonzalez J."/>
            <person name="Henrissat B."/>
            <person name="Kuo A."/>
            <person name="Liang C."/>
            <person name="Lipzen A."/>
            <person name="Lutzoni F."/>
            <person name="Magnuson J."/>
            <person name="Mondo S."/>
            <person name="Nolan M."/>
            <person name="Ohm R."/>
            <person name="Pangilinan J."/>
            <person name="Park H.-J."/>
            <person name="Ramirez L."/>
            <person name="Alfaro M."/>
            <person name="Sun H."/>
            <person name="Tritt A."/>
            <person name="Yoshinaga Y."/>
            <person name="Zwiers L.-H."/>
            <person name="Turgeon B."/>
            <person name="Goodwin S."/>
            <person name="Spatafora J."/>
            <person name="Crous P."/>
            <person name="Grigoriev I."/>
        </authorList>
    </citation>
    <scope>NUCLEOTIDE SEQUENCE</scope>
    <source>
        <strain evidence="2">CBS 161.51</strain>
    </source>
</reference>
<dbReference type="OrthoDB" id="542013at2759"/>
<dbReference type="GO" id="GO:0016491">
    <property type="term" value="F:oxidoreductase activity"/>
    <property type="evidence" value="ECO:0007669"/>
    <property type="project" value="UniProtKB-KW"/>
</dbReference>
<dbReference type="PANTHER" id="PTHR43157:SF31">
    <property type="entry name" value="PHOSPHATIDYLINOSITOL-GLYCAN BIOSYNTHESIS CLASS F PROTEIN"/>
    <property type="match status" value="1"/>
</dbReference>
<dbReference type="SUPFAM" id="SSF51735">
    <property type="entry name" value="NAD(P)-binding Rossmann-fold domains"/>
    <property type="match status" value="1"/>
</dbReference>
<dbReference type="InterPro" id="IPR002347">
    <property type="entry name" value="SDR_fam"/>
</dbReference>
<accession>A0A6A5T5F0</accession>
<gene>
    <name evidence="2" type="ORF">EJ02DRAFT_499760</name>
</gene>
<organism evidence="2 3">
    <name type="scientific">Clathrospora elynae</name>
    <dbReference type="NCBI Taxonomy" id="706981"/>
    <lineage>
        <taxon>Eukaryota</taxon>
        <taxon>Fungi</taxon>
        <taxon>Dikarya</taxon>
        <taxon>Ascomycota</taxon>
        <taxon>Pezizomycotina</taxon>
        <taxon>Dothideomycetes</taxon>
        <taxon>Pleosporomycetidae</taxon>
        <taxon>Pleosporales</taxon>
        <taxon>Diademaceae</taxon>
        <taxon>Clathrospora</taxon>
    </lineage>
</organism>
<keyword evidence="3" id="KW-1185">Reference proteome</keyword>
<dbReference type="PANTHER" id="PTHR43157">
    <property type="entry name" value="PHOSPHATIDYLINOSITOL-GLYCAN BIOSYNTHESIS CLASS F PROTEIN-RELATED"/>
    <property type="match status" value="1"/>
</dbReference>
<protein>
    <submittedName>
        <fullName evidence="2">NAD(P)-binding protein</fullName>
    </submittedName>
</protein>
<sequence>MSMLQVFAEQYTKLPLLVDSSTCSGKTYVVTGANIGLGLETARHLVRCSASRVILAVRNIAAGEAAKADIERTTGHKNVVEVWHLDLSSFASVKAFASKAKKEIERIDGLIENAGIWMDSWTVAEGMETTMTVNAVNTMFLGVLLMPILIESAKNFGIKPRVVFLVSALGFQTGAQKELAKGGKTRILQGLNNPKQQNMSQRYALTKLVEMYAVRAFAAAYQLEQTNVIINMVAPGICSTGLARDTRAGFRAAQGVIRAVFARTAEEGSRTIMHAVVADESSHGKYLSGCKIKESWVQPWMTNAEGQRTQMQIWKELVALMEREKSGGASPSF</sequence>
<dbReference type="AlphaFoldDB" id="A0A6A5T5F0"/>
<keyword evidence="1" id="KW-0560">Oxidoreductase</keyword>
<dbReference type="Proteomes" id="UP000800038">
    <property type="component" value="Unassembled WGS sequence"/>
</dbReference>
<evidence type="ECO:0000256" key="1">
    <source>
        <dbReference type="ARBA" id="ARBA00023002"/>
    </source>
</evidence>
<evidence type="ECO:0000313" key="2">
    <source>
        <dbReference type="EMBL" id="KAF1946939.1"/>
    </source>
</evidence>
<dbReference type="EMBL" id="ML976001">
    <property type="protein sequence ID" value="KAF1946939.1"/>
    <property type="molecule type" value="Genomic_DNA"/>
</dbReference>
<dbReference type="Pfam" id="PF00106">
    <property type="entry name" value="adh_short"/>
    <property type="match status" value="1"/>
</dbReference>
<evidence type="ECO:0000313" key="3">
    <source>
        <dbReference type="Proteomes" id="UP000800038"/>
    </source>
</evidence>
<name>A0A6A5T5F0_9PLEO</name>
<proteinExistence type="predicted"/>
<dbReference type="InterPro" id="IPR036291">
    <property type="entry name" value="NAD(P)-bd_dom_sf"/>
</dbReference>
<dbReference type="PRINTS" id="PR00081">
    <property type="entry name" value="GDHRDH"/>
</dbReference>
<dbReference type="Gene3D" id="3.40.50.720">
    <property type="entry name" value="NAD(P)-binding Rossmann-like Domain"/>
    <property type="match status" value="1"/>
</dbReference>